<dbReference type="EMBL" id="AFQF01001019">
    <property type="protein sequence ID" value="EGU86427.1"/>
    <property type="molecule type" value="Genomic_DNA"/>
</dbReference>
<dbReference type="Pfam" id="PF00106">
    <property type="entry name" value="adh_short"/>
    <property type="match status" value="1"/>
</dbReference>
<dbReference type="STRING" id="660025.F9F9I0"/>
<evidence type="ECO:0000256" key="1">
    <source>
        <dbReference type="ARBA" id="ARBA00006484"/>
    </source>
</evidence>
<evidence type="ECO:0000256" key="2">
    <source>
        <dbReference type="ARBA" id="ARBA00022857"/>
    </source>
</evidence>
<keyword evidence="3" id="KW-0560">Oxidoreductase</keyword>
<comment type="similarity">
    <text evidence="1">Belongs to the short-chain dehydrogenases/reductases (SDR) family.</text>
</comment>
<proteinExistence type="inferred from homology"/>
<dbReference type="InterPro" id="IPR002347">
    <property type="entry name" value="SDR_fam"/>
</dbReference>
<evidence type="ECO:0000256" key="3">
    <source>
        <dbReference type="ARBA" id="ARBA00023002"/>
    </source>
</evidence>
<dbReference type="Gene3D" id="3.40.50.720">
    <property type="entry name" value="NAD(P)-binding Rossmann-like Domain"/>
    <property type="match status" value="1"/>
</dbReference>
<dbReference type="AlphaFoldDB" id="F9F9I0"/>
<gene>
    <name evidence="4" type="ORF">FOXB_03055</name>
</gene>
<comment type="caution">
    <text evidence="4">The sequence shown here is derived from an EMBL/GenBank/DDBJ whole genome shotgun (WGS) entry which is preliminary data.</text>
</comment>
<sequence>MTEFTIEDKDLTSLEGKVIIVTGGSSGIGLATVELLLSLGASVVCGDVQAPEKEMEGAYTFIRTDVSIWKELLALFKGTKNIYGHIDHIFANAGIGPRADYLSMQLDENGDAVEPSGQLFDVSLKGVLNTSTLAIFHLRQQGEGGSIVITGSATGLQRFRAVDYATAKHGVLGFGRALVARLEAAQLPIRVNTLAPSWTDSNILPSLKSLLDEINVKVQPASAVARCAAYLMADTSRNGQLIHVQRGKYAEVDEALLLPMYRRINGDSLSEDAVLGRLEEAETYGIQPHLAVETTVAEHKGTVSSHWH</sequence>
<dbReference type="InterPro" id="IPR036291">
    <property type="entry name" value="NAD(P)-bd_dom_sf"/>
</dbReference>
<dbReference type="PANTHER" id="PTHR43180:SF10">
    <property type="entry name" value="NAD(P)-BINDING PROTEIN"/>
    <property type="match status" value="1"/>
</dbReference>
<keyword evidence="2" id="KW-0521">NADP</keyword>
<dbReference type="PANTHER" id="PTHR43180">
    <property type="entry name" value="3-OXOACYL-(ACYL-CARRIER-PROTEIN) REDUCTASE (AFU_ORTHOLOGUE AFUA_6G11210)"/>
    <property type="match status" value="1"/>
</dbReference>
<dbReference type="GO" id="GO:0016491">
    <property type="term" value="F:oxidoreductase activity"/>
    <property type="evidence" value="ECO:0007669"/>
    <property type="project" value="UniProtKB-KW"/>
</dbReference>
<name>F9F9I0_FUSOF</name>
<dbReference type="SUPFAM" id="SSF51735">
    <property type="entry name" value="NAD(P)-binding Rossmann-fold domains"/>
    <property type="match status" value="1"/>
</dbReference>
<reference evidence="4" key="1">
    <citation type="journal article" date="2012" name="Mol. Plant Microbe Interact.">
        <title>A highly conserved effector in Fusarium oxysporum is required for full virulence on Arabidopsis.</title>
        <authorList>
            <person name="Thatcher L.F."/>
            <person name="Gardiner D.M."/>
            <person name="Kazan K."/>
            <person name="Manners J."/>
        </authorList>
    </citation>
    <scope>NUCLEOTIDE SEQUENCE [LARGE SCALE GENOMIC DNA]</scope>
    <source>
        <strain evidence="4">Fo5176</strain>
    </source>
</reference>
<accession>F9F9I0</accession>
<evidence type="ECO:0000313" key="4">
    <source>
        <dbReference type="EMBL" id="EGU86427.1"/>
    </source>
</evidence>
<dbReference type="OrthoDB" id="5371740at2759"/>
<dbReference type="PRINTS" id="PR00081">
    <property type="entry name" value="GDHRDH"/>
</dbReference>
<evidence type="ECO:0008006" key="5">
    <source>
        <dbReference type="Google" id="ProtNLM"/>
    </source>
</evidence>
<organism evidence="4">
    <name type="scientific">Fusarium oxysporum (strain Fo5176)</name>
    <name type="common">Fusarium vascular wilt</name>
    <dbReference type="NCBI Taxonomy" id="660025"/>
    <lineage>
        <taxon>Eukaryota</taxon>
        <taxon>Fungi</taxon>
        <taxon>Dikarya</taxon>
        <taxon>Ascomycota</taxon>
        <taxon>Pezizomycotina</taxon>
        <taxon>Sordariomycetes</taxon>
        <taxon>Hypocreomycetidae</taxon>
        <taxon>Hypocreales</taxon>
        <taxon>Nectriaceae</taxon>
        <taxon>Fusarium</taxon>
        <taxon>Fusarium oxysporum species complex</taxon>
    </lineage>
</organism>
<protein>
    <recommendedName>
        <fullName evidence="5">(-)-trans-carveol dehydrogenase</fullName>
    </recommendedName>
</protein>